<organism evidence="2 3">
    <name type="scientific">Splendidivirga corallicola</name>
    <dbReference type="NCBI Taxonomy" id="3051826"/>
    <lineage>
        <taxon>Bacteria</taxon>
        <taxon>Pseudomonadati</taxon>
        <taxon>Bacteroidota</taxon>
        <taxon>Cytophagia</taxon>
        <taxon>Cytophagales</taxon>
        <taxon>Splendidivirgaceae</taxon>
        <taxon>Splendidivirga</taxon>
    </lineage>
</organism>
<keyword evidence="3" id="KW-1185">Reference proteome</keyword>
<evidence type="ECO:0000259" key="1">
    <source>
        <dbReference type="PROSITE" id="PS51819"/>
    </source>
</evidence>
<name>A0ABT8KXD3_9BACT</name>
<dbReference type="InterPro" id="IPR004360">
    <property type="entry name" value="Glyas_Fos-R_dOase_dom"/>
</dbReference>
<gene>
    <name evidence="2" type="ORF">QQ008_29030</name>
</gene>
<dbReference type="SUPFAM" id="SSF54593">
    <property type="entry name" value="Glyoxalase/Bleomycin resistance protein/Dihydroxybiphenyl dioxygenase"/>
    <property type="match status" value="1"/>
</dbReference>
<sequence>MEAPQFPKGILPVLPVANIDETADYYMNSLQFQENFRQKSPEGQSVNAQLTLEGSTLMINLNPDKAPLEGGGVYLWVRLYEKNIDEYYNSLVEAGVNIADPIKDQFWGDRSFTIQDRNNFFIAFNQMIAK</sequence>
<evidence type="ECO:0000313" key="2">
    <source>
        <dbReference type="EMBL" id="MDN5205462.1"/>
    </source>
</evidence>
<evidence type="ECO:0000313" key="3">
    <source>
        <dbReference type="Proteomes" id="UP001172082"/>
    </source>
</evidence>
<feature type="domain" description="VOC" evidence="1">
    <location>
        <begin position="7"/>
        <end position="127"/>
    </location>
</feature>
<dbReference type="PROSITE" id="PS51819">
    <property type="entry name" value="VOC"/>
    <property type="match status" value="1"/>
</dbReference>
<dbReference type="RefSeq" id="WP_346755484.1">
    <property type="nucleotide sequence ID" value="NZ_JAUJEA010000019.1"/>
</dbReference>
<dbReference type="Gene3D" id="3.10.180.10">
    <property type="entry name" value="2,3-Dihydroxybiphenyl 1,2-Dioxygenase, domain 1"/>
    <property type="match status" value="1"/>
</dbReference>
<protein>
    <submittedName>
        <fullName evidence="2">VOC family protein</fullName>
    </submittedName>
</protein>
<dbReference type="InterPro" id="IPR029068">
    <property type="entry name" value="Glyas_Bleomycin-R_OHBP_Dase"/>
</dbReference>
<dbReference type="Proteomes" id="UP001172082">
    <property type="component" value="Unassembled WGS sequence"/>
</dbReference>
<dbReference type="EMBL" id="JAUJEA010000019">
    <property type="protein sequence ID" value="MDN5205462.1"/>
    <property type="molecule type" value="Genomic_DNA"/>
</dbReference>
<proteinExistence type="predicted"/>
<accession>A0ABT8KXD3</accession>
<reference evidence="2" key="1">
    <citation type="submission" date="2023-06" db="EMBL/GenBank/DDBJ databases">
        <title>Genomic of Parafulvivirga corallium.</title>
        <authorList>
            <person name="Wang G."/>
        </authorList>
    </citation>
    <scope>NUCLEOTIDE SEQUENCE</scope>
    <source>
        <strain evidence="2">BMA10</strain>
    </source>
</reference>
<comment type="caution">
    <text evidence="2">The sequence shown here is derived from an EMBL/GenBank/DDBJ whole genome shotgun (WGS) entry which is preliminary data.</text>
</comment>
<dbReference type="InterPro" id="IPR037523">
    <property type="entry name" value="VOC_core"/>
</dbReference>
<dbReference type="Pfam" id="PF00903">
    <property type="entry name" value="Glyoxalase"/>
    <property type="match status" value="1"/>
</dbReference>